<keyword evidence="6 7" id="KW-0804">Transcription</keyword>
<dbReference type="FunFam" id="3.30.300.20:FF:000002">
    <property type="entry name" value="Transcription termination/antitermination protein NusA"/>
    <property type="match status" value="1"/>
</dbReference>
<comment type="similarity">
    <text evidence="7">Belongs to the NusA family.</text>
</comment>
<dbReference type="InterPro" id="IPR030842">
    <property type="entry name" value="TF_NusA_bacterial"/>
</dbReference>
<dbReference type="GO" id="GO:0006353">
    <property type="term" value="P:DNA-templated transcription termination"/>
    <property type="evidence" value="ECO:0007669"/>
    <property type="project" value="UniProtKB-UniRule"/>
</dbReference>
<evidence type="ECO:0000256" key="2">
    <source>
        <dbReference type="ARBA" id="ARBA00022490"/>
    </source>
</evidence>
<dbReference type="PROSITE" id="PS50126">
    <property type="entry name" value="S1"/>
    <property type="match status" value="1"/>
</dbReference>
<feature type="compositionally biased region" description="Pro residues" evidence="8">
    <location>
        <begin position="445"/>
        <end position="454"/>
    </location>
</feature>
<dbReference type="GO" id="GO:0005829">
    <property type="term" value="C:cytosol"/>
    <property type="evidence" value="ECO:0007669"/>
    <property type="project" value="TreeGrafter"/>
</dbReference>
<dbReference type="InterPro" id="IPR012340">
    <property type="entry name" value="NA-bd_OB-fold"/>
</dbReference>
<keyword evidence="3 7" id="KW-0889">Transcription antitermination</keyword>
<dbReference type="InterPro" id="IPR009019">
    <property type="entry name" value="KH_sf_prok-type"/>
</dbReference>
<evidence type="ECO:0000256" key="3">
    <source>
        <dbReference type="ARBA" id="ARBA00022814"/>
    </source>
</evidence>
<dbReference type="Gene3D" id="3.30.1480.10">
    <property type="entry name" value="NusA, N-terminal domain"/>
    <property type="match status" value="1"/>
</dbReference>
<dbReference type="Pfam" id="PF08529">
    <property type="entry name" value="NusA_N"/>
    <property type="match status" value="1"/>
</dbReference>
<dbReference type="SMART" id="SM00316">
    <property type="entry name" value="S1"/>
    <property type="match status" value="1"/>
</dbReference>
<dbReference type="Gene3D" id="2.40.50.140">
    <property type="entry name" value="Nucleic acid-binding proteins"/>
    <property type="match status" value="1"/>
</dbReference>
<dbReference type="InterPro" id="IPR010995">
    <property type="entry name" value="DNA_repair_Rad51/TF_NusA_a-hlx"/>
</dbReference>
<reference evidence="10" key="1">
    <citation type="submission" date="2019-03" db="EMBL/GenBank/DDBJ databases">
        <title>Lake Tanganyika Metagenome-Assembled Genomes (MAGs).</title>
        <authorList>
            <person name="Tran P."/>
        </authorList>
    </citation>
    <scope>NUCLEOTIDE SEQUENCE</scope>
    <source>
        <strain evidence="10">K_DeepCast_150m_m2_040</strain>
    </source>
</reference>
<evidence type="ECO:0000256" key="8">
    <source>
        <dbReference type="SAM" id="MobiDB-lite"/>
    </source>
</evidence>
<dbReference type="HAMAP" id="MF_00945_B">
    <property type="entry name" value="NusA_B"/>
    <property type="match status" value="1"/>
</dbReference>
<dbReference type="NCBIfam" id="TIGR01953">
    <property type="entry name" value="NusA"/>
    <property type="match status" value="1"/>
</dbReference>
<dbReference type="InterPro" id="IPR013735">
    <property type="entry name" value="TF_NusA_N"/>
</dbReference>
<evidence type="ECO:0000313" key="10">
    <source>
        <dbReference type="EMBL" id="MBM3331675.1"/>
    </source>
</evidence>
<evidence type="ECO:0000259" key="9">
    <source>
        <dbReference type="PROSITE" id="PS50126"/>
    </source>
</evidence>
<dbReference type="InterPro" id="IPR025249">
    <property type="entry name" value="TF_NusA_KH_1st"/>
</dbReference>
<dbReference type="Gene3D" id="3.30.300.20">
    <property type="match status" value="2"/>
</dbReference>
<keyword evidence="1 7" id="KW-0806">Transcription termination</keyword>
<keyword evidence="2 7" id="KW-0963">Cytoplasm</keyword>
<evidence type="ECO:0000313" key="11">
    <source>
        <dbReference type="Proteomes" id="UP000779900"/>
    </source>
</evidence>
<keyword evidence="5 7" id="KW-0805">Transcription regulation</keyword>
<comment type="subunit">
    <text evidence="7">Monomer. Binds directly to the core enzyme of the DNA-dependent RNA polymerase and to nascent RNA.</text>
</comment>
<dbReference type="SUPFAM" id="SSF54814">
    <property type="entry name" value="Prokaryotic type KH domain (KH-domain type II)"/>
    <property type="match status" value="2"/>
</dbReference>
<feature type="domain" description="S1 motif" evidence="9">
    <location>
        <begin position="135"/>
        <end position="199"/>
    </location>
</feature>
<dbReference type="GO" id="GO:0031564">
    <property type="term" value="P:transcription antitermination"/>
    <property type="evidence" value="ECO:0007669"/>
    <property type="project" value="UniProtKB-UniRule"/>
</dbReference>
<accession>A0A937XIG2</accession>
<comment type="subcellular location">
    <subcellularLocation>
        <location evidence="7">Cytoplasm</location>
    </subcellularLocation>
</comment>
<dbReference type="PANTHER" id="PTHR22648:SF0">
    <property type="entry name" value="TRANSCRIPTION TERMINATION_ANTITERMINATION PROTEIN NUSA"/>
    <property type="match status" value="1"/>
</dbReference>
<dbReference type="GO" id="GO:0000166">
    <property type="term" value="F:nucleotide binding"/>
    <property type="evidence" value="ECO:0007669"/>
    <property type="project" value="InterPro"/>
</dbReference>
<dbReference type="Proteomes" id="UP000779900">
    <property type="component" value="Unassembled WGS sequence"/>
</dbReference>
<dbReference type="PANTHER" id="PTHR22648">
    <property type="entry name" value="TRANSCRIPTION TERMINATION FACTOR NUSA"/>
    <property type="match status" value="1"/>
</dbReference>
<comment type="function">
    <text evidence="7">Participates in both transcription termination and antitermination.</text>
</comment>
<dbReference type="InterPro" id="IPR003029">
    <property type="entry name" value="S1_domain"/>
</dbReference>
<protein>
    <recommendedName>
        <fullName evidence="7">Transcription termination/antitermination protein NusA</fullName>
    </recommendedName>
</protein>
<evidence type="ECO:0000256" key="1">
    <source>
        <dbReference type="ARBA" id="ARBA00022472"/>
    </source>
</evidence>
<dbReference type="InterPro" id="IPR010213">
    <property type="entry name" value="TF_NusA"/>
</dbReference>
<feature type="compositionally biased region" description="Low complexity" evidence="8">
    <location>
        <begin position="427"/>
        <end position="444"/>
    </location>
</feature>
<evidence type="ECO:0000256" key="6">
    <source>
        <dbReference type="ARBA" id="ARBA00023163"/>
    </source>
</evidence>
<dbReference type="Pfam" id="PF00575">
    <property type="entry name" value="S1"/>
    <property type="match status" value="1"/>
</dbReference>
<feature type="region of interest" description="Disordered" evidence="8">
    <location>
        <begin position="414"/>
        <end position="454"/>
    </location>
</feature>
<keyword evidence="4 7" id="KW-0694">RNA-binding</keyword>
<dbReference type="GO" id="GO:0003700">
    <property type="term" value="F:DNA-binding transcription factor activity"/>
    <property type="evidence" value="ECO:0007669"/>
    <property type="project" value="InterPro"/>
</dbReference>
<organism evidence="10 11">
    <name type="scientific">candidate division WOR-3 bacterium</name>
    <dbReference type="NCBI Taxonomy" id="2052148"/>
    <lineage>
        <taxon>Bacteria</taxon>
        <taxon>Bacteria division WOR-3</taxon>
    </lineage>
</organism>
<name>A0A937XIG2_UNCW3</name>
<comment type="caution">
    <text evidence="10">The sequence shown here is derived from an EMBL/GenBank/DDBJ whole genome shotgun (WGS) entry which is preliminary data.</text>
</comment>
<dbReference type="GO" id="GO:0003723">
    <property type="term" value="F:RNA binding"/>
    <property type="evidence" value="ECO:0007669"/>
    <property type="project" value="UniProtKB-UniRule"/>
</dbReference>
<dbReference type="InterPro" id="IPR015946">
    <property type="entry name" value="KH_dom-like_a/b"/>
</dbReference>
<proteinExistence type="inferred from homology"/>
<dbReference type="SUPFAM" id="SSF50249">
    <property type="entry name" value="Nucleic acid-binding proteins"/>
    <property type="match status" value="1"/>
</dbReference>
<dbReference type="CDD" id="cd04455">
    <property type="entry name" value="S1_NusA"/>
    <property type="match status" value="1"/>
</dbReference>
<dbReference type="Pfam" id="PF13184">
    <property type="entry name" value="KH_NusA_1st"/>
    <property type="match status" value="1"/>
</dbReference>
<dbReference type="InterPro" id="IPR036555">
    <property type="entry name" value="NusA_N_sf"/>
</dbReference>
<dbReference type="InterPro" id="IPR058582">
    <property type="entry name" value="KH_NusA_2nd"/>
</dbReference>
<sequence>MNKEIANLIVQIARIRNVDVTYVCETLRASIVAGLRRRYGPDTEADAEITAETGDIRVFLAKNVVERVASTAREISVGDAQAISASAQAGDMMRVEVPLDELGRIAIRKASDELVLKLREAERTKLYDEFCKKKGEIVTGTIQKIGRDEIIINLGLIEAALPNHEQLKADHYRQGLPIKAYVNRVEKTPIGPRVYLSRTHPEFLRKLLAREVPEIREAVVEIKGIARSPGFRSKVAVTSLDEKVDPVGACVGYRKSRIENIIKELSGEKVDIVQWSKDQQVFISRALGPAKVALVLKEGDTHIVVVPDAEFSIAIGKKGQNVWLASLLCGVKIEVLKETDYRNRIIMSKAGAIPLAKLALEEALMAKLTGAGLGSAFDLLNATPEDLARITELAPEAVEPLKQQARDAVWRVHEGKPVFTPPPQPATPASAPSPETPAATAPESGPSPTPTPEA</sequence>
<evidence type="ECO:0000256" key="7">
    <source>
        <dbReference type="HAMAP-Rule" id="MF_00945"/>
    </source>
</evidence>
<evidence type="ECO:0000256" key="5">
    <source>
        <dbReference type="ARBA" id="ARBA00023015"/>
    </source>
</evidence>
<dbReference type="SUPFAM" id="SSF69705">
    <property type="entry name" value="Transcription factor NusA, N-terminal domain"/>
    <property type="match status" value="1"/>
</dbReference>
<dbReference type="SUPFAM" id="SSF47794">
    <property type="entry name" value="Rad51 N-terminal domain-like"/>
    <property type="match status" value="1"/>
</dbReference>
<dbReference type="CDD" id="cd02134">
    <property type="entry name" value="KH-II_NusA_rpt1"/>
    <property type="match status" value="1"/>
</dbReference>
<dbReference type="Pfam" id="PF26594">
    <property type="entry name" value="KH_NusA_2nd"/>
    <property type="match status" value="1"/>
</dbReference>
<dbReference type="AlphaFoldDB" id="A0A937XIG2"/>
<evidence type="ECO:0000256" key="4">
    <source>
        <dbReference type="ARBA" id="ARBA00022884"/>
    </source>
</evidence>
<gene>
    <name evidence="7 10" type="primary">nusA</name>
    <name evidence="10" type="ORF">FJY68_07485</name>
</gene>
<dbReference type="EMBL" id="VGIR01000039">
    <property type="protein sequence ID" value="MBM3331675.1"/>
    <property type="molecule type" value="Genomic_DNA"/>
</dbReference>